<accession>A0AAW0K1P6</accession>
<dbReference type="Proteomes" id="UP000237347">
    <property type="component" value="Unassembled WGS sequence"/>
</dbReference>
<protein>
    <submittedName>
        <fullName evidence="1">Uncharacterized protein</fullName>
    </submittedName>
</protein>
<gene>
    <name evidence="1" type="ORF">CFP56_025702</name>
</gene>
<evidence type="ECO:0000313" key="2">
    <source>
        <dbReference type="Proteomes" id="UP000237347"/>
    </source>
</evidence>
<organism evidence="1 2">
    <name type="scientific">Quercus suber</name>
    <name type="common">Cork oak</name>
    <dbReference type="NCBI Taxonomy" id="58331"/>
    <lineage>
        <taxon>Eukaryota</taxon>
        <taxon>Viridiplantae</taxon>
        <taxon>Streptophyta</taxon>
        <taxon>Embryophyta</taxon>
        <taxon>Tracheophyta</taxon>
        <taxon>Spermatophyta</taxon>
        <taxon>Magnoliopsida</taxon>
        <taxon>eudicotyledons</taxon>
        <taxon>Gunneridae</taxon>
        <taxon>Pentapetalae</taxon>
        <taxon>rosids</taxon>
        <taxon>fabids</taxon>
        <taxon>Fagales</taxon>
        <taxon>Fagaceae</taxon>
        <taxon>Quercus</taxon>
    </lineage>
</organism>
<reference evidence="1 2" key="1">
    <citation type="journal article" date="2018" name="Sci. Data">
        <title>The draft genome sequence of cork oak.</title>
        <authorList>
            <person name="Ramos A.M."/>
            <person name="Usie A."/>
            <person name="Barbosa P."/>
            <person name="Barros P.M."/>
            <person name="Capote T."/>
            <person name="Chaves I."/>
            <person name="Simoes F."/>
            <person name="Abreu I."/>
            <person name="Carrasquinho I."/>
            <person name="Faro C."/>
            <person name="Guimaraes J.B."/>
            <person name="Mendonca D."/>
            <person name="Nobrega F."/>
            <person name="Rodrigues L."/>
            <person name="Saibo N.J.M."/>
            <person name="Varela M.C."/>
            <person name="Egas C."/>
            <person name="Matos J."/>
            <person name="Miguel C.M."/>
            <person name="Oliveira M.M."/>
            <person name="Ricardo C.P."/>
            <person name="Goncalves S."/>
        </authorList>
    </citation>
    <scope>NUCLEOTIDE SEQUENCE [LARGE SCALE GENOMIC DNA]</scope>
    <source>
        <strain evidence="2">cv. HL8</strain>
    </source>
</reference>
<keyword evidence="2" id="KW-1185">Reference proteome</keyword>
<name>A0AAW0K1P6_QUESU</name>
<evidence type="ECO:0000313" key="1">
    <source>
        <dbReference type="EMBL" id="KAK7833195.1"/>
    </source>
</evidence>
<sequence>MDSNEIVSSKFKYFSNVKDASRLFGAGVTFYLFKNRSSEARVLLPTSKAGGALTFHGKLNEELKLDLEIKGATKPRYI</sequence>
<dbReference type="EMBL" id="PKMF04000409">
    <property type="protein sequence ID" value="KAK7833195.1"/>
    <property type="molecule type" value="Genomic_DNA"/>
</dbReference>
<proteinExistence type="predicted"/>
<comment type="caution">
    <text evidence="1">The sequence shown here is derived from an EMBL/GenBank/DDBJ whole genome shotgun (WGS) entry which is preliminary data.</text>
</comment>
<dbReference type="AlphaFoldDB" id="A0AAW0K1P6"/>